<keyword evidence="7" id="KW-0539">Nucleus</keyword>
<name>A0A2U1JAD8_SMIAN</name>
<feature type="domain" description="RSE1/DDB1/CPSF1 second beta-propeller" evidence="11">
    <location>
        <begin position="451"/>
        <end position="770"/>
    </location>
</feature>
<evidence type="ECO:0000256" key="3">
    <source>
        <dbReference type="ARBA" id="ARBA00014577"/>
    </source>
</evidence>
<dbReference type="EMBL" id="MBFU01000109">
    <property type="protein sequence ID" value="PWA02067.1"/>
    <property type="molecule type" value="Genomic_DNA"/>
</dbReference>
<keyword evidence="6" id="KW-0508">mRNA splicing</keyword>
<dbReference type="FunFam" id="2.130.10.10:FF:001143">
    <property type="entry name" value="Pre-mRNA-splicing factor rse-1, putative"/>
    <property type="match status" value="1"/>
</dbReference>
<dbReference type="GO" id="GO:0008380">
    <property type="term" value="P:RNA splicing"/>
    <property type="evidence" value="ECO:0007669"/>
    <property type="project" value="UniProtKB-KW"/>
</dbReference>
<protein>
    <recommendedName>
        <fullName evidence="3">DNA damage-binding protein 1</fullName>
    </recommendedName>
</protein>
<evidence type="ECO:0000259" key="9">
    <source>
        <dbReference type="Pfam" id="PF03178"/>
    </source>
</evidence>
<dbReference type="Gene3D" id="2.130.10.10">
    <property type="entry name" value="YVTN repeat-like/Quinoprotein amine dehydrogenase"/>
    <property type="match status" value="3"/>
</dbReference>
<dbReference type="Pfam" id="PF10433">
    <property type="entry name" value="Beta-prop_RSE1_1st"/>
    <property type="match status" value="1"/>
</dbReference>
<keyword evidence="4" id="KW-0507">mRNA processing</keyword>
<evidence type="ECO:0000256" key="8">
    <source>
        <dbReference type="ARBA" id="ARBA00038266"/>
    </source>
</evidence>
<gene>
    <name evidence="12" type="ORF">BB558_001804</name>
</gene>
<evidence type="ECO:0000259" key="10">
    <source>
        <dbReference type="Pfam" id="PF10433"/>
    </source>
</evidence>
<feature type="domain" description="RSE1/DDB1/CPSF1 C-terminal" evidence="9">
    <location>
        <begin position="852"/>
        <end position="1231"/>
    </location>
</feature>
<dbReference type="Pfam" id="PF03178">
    <property type="entry name" value="CPSF_A"/>
    <property type="match status" value="1"/>
</dbReference>
<dbReference type="PANTHER" id="PTHR10644">
    <property type="entry name" value="DNA REPAIR/RNA PROCESSING CPSF FAMILY"/>
    <property type="match status" value="1"/>
</dbReference>
<evidence type="ECO:0000313" key="12">
    <source>
        <dbReference type="EMBL" id="PWA02067.1"/>
    </source>
</evidence>
<comment type="subcellular location">
    <subcellularLocation>
        <location evidence="1">Nucleus</location>
    </subcellularLocation>
</comment>
<dbReference type="InterPro" id="IPR011047">
    <property type="entry name" value="Quinoprotein_ADH-like_sf"/>
</dbReference>
<keyword evidence="13" id="KW-1185">Reference proteome</keyword>
<dbReference type="InterPro" id="IPR004871">
    <property type="entry name" value="RSE1/DDB1/CPSF1_C"/>
</dbReference>
<reference evidence="12 13" key="1">
    <citation type="journal article" date="2018" name="MBio">
        <title>Comparative Genomics Reveals the Core Gene Toolbox for the Fungus-Insect Symbiosis.</title>
        <authorList>
            <person name="Wang Y."/>
            <person name="Stata M."/>
            <person name="Wang W."/>
            <person name="Stajich J.E."/>
            <person name="White M.M."/>
            <person name="Moncalvo J.M."/>
        </authorList>
    </citation>
    <scope>NUCLEOTIDE SEQUENCE [LARGE SCALE GENOMIC DNA]</scope>
    <source>
        <strain evidence="12 13">AUS-126-30</strain>
    </source>
</reference>
<evidence type="ECO:0000256" key="1">
    <source>
        <dbReference type="ARBA" id="ARBA00004123"/>
    </source>
</evidence>
<dbReference type="InterPro" id="IPR050358">
    <property type="entry name" value="RSE1/DDB1/CFT1"/>
</dbReference>
<dbReference type="GO" id="GO:0006397">
    <property type="term" value="P:mRNA processing"/>
    <property type="evidence" value="ECO:0007669"/>
    <property type="project" value="UniProtKB-KW"/>
</dbReference>
<evidence type="ECO:0000256" key="5">
    <source>
        <dbReference type="ARBA" id="ARBA00022728"/>
    </source>
</evidence>
<organism evidence="12 13">
    <name type="scientific">Smittium angustum</name>
    <dbReference type="NCBI Taxonomy" id="133377"/>
    <lineage>
        <taxon>Eukaryota</taxon>
        <taxon>Fungi</taxon>
        <taxon>Fungi incertae sedis</taxon>
        <taxon>Zoopagomycota</taxon>
        <taxon>Kickxellomycotina</taxon>
        <taxon>Harpellomycetes</taxon>
        <taxon>Harpellales</taxon>
        <taxon>Legeriomycetaceae</taxon>
        <taxon>Smittium</taxon>
    </lineage>
</organism>
<evidence type="ECO:0000259" key="11">
    <source>
        <dbReference type="Pfam" id="PF23726"/>
    </source>
</evidence>
<dbReference type="GO" id="GO:0005681">
    <property type="term" value="C:spliceosomal complex"/>
    <property type="evidence" value="ECO:0007669"/>
    <property type="project" value="UniProtKB-KW"/>
</dbReference>
<dbReference type="FunFam" id="2.130.10.10:FF:000031">
    <property type="entry name" value="Splicing factor 3b subunit 3"/>
    <property type="match status" value="1"/>
</dbReference>
<dbReference type="AlphaFoldDB" id="A0A2U1JAD8"/>
<dbReference type="InterPro" id="IPR018846">
    <property type="entry name" value="Beta-prop_RSE1/DDB1/CPSF1_1st"/>
</dbReference>
<dbReference type="Proteomes" id="UP000245591">
    <property type="component" value="Unassembled WGS sequence"/>
</dbReference>
<dbReference type="Pfam" id="PF23726">
    <property type="entry name" value="Beta-prop_RSE1_2nd"/>
    <property type="match status" value="1"/>
</dbReference>
<evidence type="ECO:0000256" key="6">
    <source>
        <dbReference type="ARBA" id="ARBA00023187"/>
    </source>
</evidence>
<dbReference type="SUPFAM" id="SSF50998">
    <property type="entry name" value="Quinoprotein alcohol dehydrogenase-like"/>
    <property type="match status" value="1"/>
</dbReference>
<keyword evidence="5" id="KW-0747">Spliceosome</keyword>
<evidence type="ECO:0000256" key="7">
    <source>
        <dbReference type="ARBA" id="ARBA00023242"/>
    </source>
</evidence>
<proteinExistence type="inferred from homology"/>
<evidence type="ECO:0000256" key="4">
    <source>
        <dbReference type="ARBA" id="ARBA00022664"/>
    </source>
</evidence>
<comment type="similarity">
    <text evidence="8">Belongs to the RSE1 family.</text>
</comment>
<accession>A0A2U1JAD8</accession>
<evidence type="ECO:0000313" key="13">
    <source>
        <dbReference type="Proteomes" id="UP000245591"/>
    </source>
</evidence>
<dbReference type="GO" id="GO:0003676">
    <property type="term" value="F:nucleic acid binding"/>
    <property type="evidence" value="ECO:0007669"/>
    <property type="project" value="InterPro"/>
</dbReference>
<comment type="caution">
    <text evidence="12">The sequence shown here is derived from an EMBL/GenBank/DDBJ whole genome shotgun (WGS) entry which is preliminary data.</text>
</comment>
<dbReference type="InterPro" id="IPR015943">
    <property type="entry name" value="WD40/YVTN_repeat-like_dom_sf"/>
</dbReference>
<dbReference type="InterPro" id="IPR058543">
    <property type="entry name" value="Beta-prop_RSE1/DDB1/CPSF1_2nd"/>
</dbReference>
<comment type="similarity">
    <text evidence="2">Belongs to the DDB1 family.</text>
</comment>
<feature type="domain" description="RSE1/DDB1/CPSF1 first beta-propeller" evidence="10">
    <location>
        <begin position="14"/>
        <end position="367"/>
    </location>
</feature>
<sequence length="1271" mass="141524">MHLYNIVLQNSTAVEQAIVGHFSGKKEQELIIGRNDRLEIWKADPKTGKLTSIHSENLMGKIRSLIPFRLTGGSKDYIVIGSESGAITIMEYNPEKVIFQIVQQEIYGKTGFRRLVPGQYLTCDPRGRAVMIGAVEKQKFVYILNRDSEANLTISSPLEAHKNGSICFDCVGVDVGYENPIFATLEVSYTDLDRDPTYETLQNTEKYLVYYELDLGLNHVVRQWSSPVDARSNKLVAVPGDEDGPSGVLVCSEGFITYKNPGQKDHRVPIPRRVNPLEDPSRIPIIVSSVVHRMKNSFFILVQSEDGDLFKVSINYKGSIVSSVSIKYFDTIPVANSLCIFRSGFLFCGSEFGNHQFYQFENLGDETDVTEFVSTNFPNEGPYQLNEESIANFQPHTLSCLTQVSEIESISPVINSVIHNLTDEESPQIYSLCGRGAQSSLKVIRYGLEVSEMAVSELPGNAKAVWTVKKSLNEEFDSYIVISFLDATLVLQIGEEIEEVLESGFLTDSPTLCVQLLADNALLQVTPHALRHIFADGRVNEWKPPPNREIVAACSNTRQVAIALNRGEIVLFELDTALGILSEWNNRLSVESDVLCLGFPAVKEGRLRAPVLAFGCSDQTSRVVSVDPSSCFELLSMQVLSDMPESICLSELYETISGQQATSSSLFNFVGLRNGIMQRTRLDSTSFEMIDTRTRLLGTRPVKLFPVSIQHRQSVLSLSTRSWLNYTYQGQSRLVPMSYDMLEFGSSFSSEQCPEGIVAIAENTLRILTIDRVDTQINQASIPLSYTPRSMAINEKSKNFVIIESDHGTMSPNKWASELVSQGIVDSYEQAREAILPPIQFGYTRGGDRCWASCIRVLNPFNGETLQLIELGENEAAFSIAAVNFHSNLGSTYIAIGTATDVTLRPRTCKEAYILIYKWKQNGEELRFVHRTRVDHVPQALVQFQGKLAAGIGSSLVLYDLGKKQLLKKAQLYGLPSMITRLAVAPVSKSENGNESDEEMENGEAGYVRESTRIIVSDVQESIHYCIYSNYSQQFVVVCDDAIPRFVTSMCFLDRDTIAVADKFGTFCVLRLPEDLLAQLKRNSATGGYSNSQQLLTAIANKRSVSVNTKKKRIGANEAPYKYELLAQYYIGGGDIITSMQSVSWQYGGNETGKKPVLVYTTMLGQVGAMVPLTNLQADVEFFTNLEMHMRFEQENTKNLMTSVGNDHMLYRSRISPVKNVIDGTLCEKFSSIPDDGADGTTLKSRIADSLDFSIEEIVKKLEDTRAMNVF</sequence>
<evidence type="ECO:0000256" key="2">
    <source>
        <dbReference type="ARBA" id="ARBA00007453"/>
    </source>
</evidence>